<evidence type="ECO:0000313" key="3">
    <source>
        <dbReference type="Proteomes" id="UP000799750"/>
    </source>
</evidence>
<feature type="compositionally biased region" description="Polar residues" evidence="1">
    <location>
        <begin position="52"/>
        <end position="85"/>
    </location>
</feature>
<sequence length="150" mass="16801">MSVYKEVNTPASYINFDQLLRTKSTPPTFYQYHNLSYHSKKIQLRISSQSNTQLQVLPHNQTHNTTKPKTKMSSQNMSAPKNSFDSASTTSLLSASSSEKPTKSTSSAKKIYKAVVQHAKEHHQSVNAAFDTYYGPGLRNGRYAPTTKRA</sequence>
<reference evidence="2" key="1">
    <citation type="journal article" date="2020" name="Stud. Mycol.">
        <title>101 Dothideomycetes genomes: a test case for predicting lifestyles and emergence of pathogens.</title>
        <authorList>
            <person name="Haridas S."/>
            <person name="Albert R."/>
            <person name="Binder M."/>
            <person name="Bloem J."/>
            <person name="Labutti K."/>
            <person name="Salamov A."/>
            <person name="Andreopoulos B."/>
            <person name="Baker S."/>
            <person name="Barry K."/>
            <person name="Bills G."/>
            <person name="Bluhm B."/>
            <person name="Cannon C."/>
            <person name="Castanera R."/>
            <person name="Culley D."/>
            <person name="Daum C."/>
            <person name="Ezra D."/>
            <person name="Gonzalez J."/>
            <person name="Henrissat B."/>
            <person name="Kuo A."/>
            <person name="Liang C."/>
            <person name="Lipzen A."/>
            <person name="Lutzoni F."/>
            <person name="Magnuson J."/>
            <person name="Mondo S."/>
            <person name="Nolan M."/>
            <person name="Ohm R."/>
            <person name="Pangilinan J."/>
            <person name="Park H.-J."/>
            <person name="Ramirez L."/>
            <person name="Alfaro M."/>
            <person name="Sun H."/>
            <person name="Tritt A."/>
            <person name="Yoshinaga Y."/>
            <person name="Zwiers L.-H."/>
            <person name="Turgeon B."/>
            <person name="Goodwin S."/>
            <person name="Spatafora J."/>
            <person name="Crous P."/>
            <person name="Grigoriev I."/>
        </authorList>
    </citation>
    <scope>NUCLEOTIDE SEQUENCE</scope>
    <source>
        <strain evidence="2">CBS 269.34</strain>
    </source>
</reference>
<keyword evidence="3" id="KW-1185">Reference proteome</keyword>
<proteinExistence type="predicted"/>
<accession>A0A6A6QUX2</accession>
<dbReference type="AlphaFoldDB" id="A0A6A6QUX2"/>
<evidence type="ECO:0000313" key="2">
    <source>
        <dbReference type="EMBL" id="KAF2496205.1"/>
    </source>
</evidence>
<dbReference type="Proteomes" id="UP000799750">
    <property type="component" value="Unassembled WGS sequence"/>
</dbReference>
<feature type="compositionally biased region" description="Low complexity" evidence="1">
    <location>
        <begin position="86"/>
        <end position="108"/>
    </location>
</feature>
<gene>
    <name evidence="2" type="ORF">BU16DRAFT_561039</name>
</gene>
<dbReference type="EMBL" id="MU004188">
    <property type="protein sequence ID" value="KAF2496205.1"/>
    <property type="molecule type" value="Genomic_DNA"/>
</dbReference>
<evidence type="ECO:0000256" key="1">
    <source>
        <dbReference type="SAM" id="MobiDB-lite"/>
    </source>
</evidence>
<dbReference type="OrthoDB" id="3791583at2759"/>
<name>A0A6A6QUX2_9PEZI</name>
<feature type="region of interest" description="Disordered" evidence="1">
    <location>
        <begin position="52"/>
        <end position="108"/>
    </location>
</feature>
<protein>
    <submittedName>
        <fullName evidence="2">Uncharacterized protein</fullName>
    </submittedName>
</protein>
<feature type="region of interest" description="Disordered" evidence="1">
    <location>
        <begin position="131"/>
        <end position="150"/>
    </location>
</feature>
<organism evidence="2 3">
    <name type="scientific">Lophium mytilinum</name>
    <dbReference type="NCBI Taxonomy" id="390894"/>
    <lineage>
        <taxon>Eukaryota</taxon>
        <taxon>Fungi</taxon>
        <taxon>Dikarya</taxon>
        <taxon>Ascomycota</taxon>
        <taxon>Pezizomycotina</taxon>
        <taxon>Dothideomycetes</taxon>
        <taxon>Pleosporomycetidae</taxon>
        <taxon>Mytilinidiales</taxon>
        <taxon>Mytilinidiaceae</taxon>
        <taxon>Lophium</taxon>
    </lineage>
</organism>